<evidence type="ECO:0000313" key="5">
    <source>
        <dbReference type="EMBL" id="CAF3751370.1"/>
    </source>
</evidence>
<dbReference type="PANTHER" id="PTHR45616:SF22">
    <property type="entry name" value="SFI1 SPINDLE BODY DOMAIN-CONTAINING PROTEIN"/>
    <property type="match status" value="1"/>
</dbReference>
<dbReference type="SUPFAM" id="SSF64593">
    <property type="entry name" value="Intermediate filament protein, coiled coil region"/>
    <property type="match status" value="1"/>
</dbReference>
<name>A0A816LVS5_9BILA</name>
<reference evidence="3" key="1">
    <citation type="submission" date="2021-02" db="EMBL/GenBank/DDBJ databases">
        <authorList>
            <person name="Nowell W R."/>
        </authorList>
    </citation>
    <scope>NUCLEOTIDE SEQUENCE</scope>
</reference>
<dbReference type="Proteomes" id="UP000663842">
    <property type="component" value="Unassembled WGS sequence"/>
</dbReference>
<evidence type="ECO:0000313" key="3">
    <source>
        <dbReference type="EMBL" id="CAF1944291.1"/>
    </source>
</evidence>
<evidence type="ECO:0000256" key="1">
    <source>
        <dbReference type="SAM" id="Coils"/>
    </source>
</evidence>
<keyword evidence="8" id="KW-1185">Reference proteome</keyword>
<evidence type="ECO:0000313" key="4">
    <source>
        <dbReference type="EMBL" id="CAF2251676.1"/>
    </source>
</evidence>
<feature type="compositionally biased region" description="Gly residues" evidence="2">
    <location>
        <begin position="641"/>
        <end position="695"/>
    </location>
</feature>
<proteinExistence type="predicted"/>
<gene>
    <name evidence="6" type="ORF">OVN521_LOCUS10821</name>
    <name evidence="5" type="ORF">UXM345_LOCUS2023</name>
    <name evidence="3" type="ORF">WKI299_LOCUS2057</name>
    <name evidence="4" type="ORF">XDN619_LOCUS35403</name>
</gene>
<protein>
    <submittedName>
        <fullName evidence="3">Uncharacterized protein</fullName>
    </submittedName>
</protein>
<feature type="compositionally biased region" description="Low complexity" evidence="2">
    <location>
        <begin position="629"/>
        <end position="640"/>
    </location>
</feature>
<comment type="caution">
    <text evidence="3">The sequence shown here is derived from an EMBL/GenBank/DDBJ whole genome shotgun (WGS) entry which is preliminary data.</text>
</comment>
<dbReference type="Proteomes" id="UP000663866">
    <property type="component" value="Unassembled WGS sequence"/>
</dbReference>
<keyword evidence="1" id="KW-0175">Coiled coil</keyword>
<feature type="coiled-coil region" evidence="1">
    <location>
        <begin position="262"/>
        <end position="289"/>
    </location>
</feature>
<dbReference type="Proteomes" id="UP000663887">
    <property type="component" value="Unassembled WGS sequence"/>
</dbReference>
<dbReference type="EMBL" id="CAJNRF010000176">
    <property type="protein sequence ID" value="CAF1944291.1"/>
    <property type="molecule type" value="Genomic_DNA"/>
</dbReference>
<sequence length="703" mass="80213">MTESVVTISPKTSPYRSQIQTRIASPRSLSSVNFYVSPVNNRNIDDDHAVSNEKSQLKKLNDQFLSYIERVRLCETYNNCLTVHCEHIKNAQVCTKDKLDSLKQEFQEYQQERFNREQKDVELENDHNNDVEKQVNEYKNRRTFLQHEHELNRQQIIDMQQQSIDIQAKTEKLRFDYENFNDDSNHYRKQVSYYQLLKSSILDEISHQRDMHQCVQSDVDDLNRQKQLSIQAHEADAQAIEIQNDNIFYDLTTQFRLDGNEKNVLKQTLNEIREEYKKKDNEMREELHRKYLNQYNQHKKKLIDQNLIETNRETIERHHLSNELNALKDNRVLLRQKLTLVQEHYKQLEVNVQRELKRQKDMHEQYDHEIKKLSSSVQEYENLLSHNSLTLPSTIKDEVNKYRQLLEGSDQQIGLRQIVNRSNKKSESISTSENSYVTAPIQQYLSTHTSRLISETNLKSTNDSTKHDETINEISIDMSHTDVAINQTLPFTPMETRTSITEEQQSPLISTFENREPVEQITNEPNTMMPSEIIIPITIDINSAIDEELNEAKIVMVSPTPVLDQPMIESAIVEVPISTVPAENPLAKLILTMLPDAAPFVPSSNVTNNQSGTPIVAMNNDAPAFIPSNQHQHGGNQQHWGGRGGPGGNNRRGQNAGGGFHHGGGGGGGGGGGNQRSGGGGNWQQSGGGGGGGGHPKQRRGQK</sequence>
<evidence type="ECO:0000313" key="6">
    <source>
        <dbReference type="EMBL" id="CAF3925380.1"/>
    </source>
</evidence>
<evidence type="ECO:0000256" key="2">
    <source>
        <dbReference type="SAM" id="MobiDB-lite"/>
    </source>
</evidence>
<dbReference type="AlphaFoldDB" id="A0A816LVS5"/>
<feature type="region of interest" description="Disordered" evidence="2">
    <location>
        <begin position="620"/>
        <end position="703"/>
    </location>
</feature>
<feature type="coiled-coil region" evidence="1">
    <location>
        <begin position="92"/>
        <end position="148"/>
    </location>
</feature>
<dbReference type="EMBL" id="CAJNRG010018194">
    <property type="protein sequence ID" value="CAF2251676.1"/>
    <property type="molecule type" value="Genomic_DNA"/>
</dbReference>
<dbReference type="PANTHER" id="PTHR45616">
    <property type="entry name" value="GATA-TYPE DOMAIN-CONTAINING PROTEIN"/>
    <property type="match status" value="1"/>
</dbReference>
<organism evidence="3 7">
    <name type="scientific">Rotaria magnacalcarata</name>
    <dbReference type="NCBI Taxonomy" id="392030"/>
    <lineage>
        <taxon>Eukaryota</taxon>
        <taxon>Metazoa</taxon>
        <taxon>Spiralia</taxon>
        <taxon>Gnathifera</taxon>
        <taxon>Rotifera</taxon>
        <taxon>Eurotatoria</taxon>
        <taxon>Bdelloidea</taxon>
        <taxon>Philodinida</taxon>
        <taxon>Philodinidae</taxon>
        <taxon>Rotaria</taxon>
    </lineage>
</organism>
<accession>A0A816LVS5</accession>
<evidence type="ECO:0000313" key="7">
    <source>
        <dbReference type="Proteomes" id="UP000663856"/>
    </source>
</evidence>
<dbReference type="Proteomes" id="UP000663856">
    <property type="component" value="Unassembled WGS sequence"/>
</dbReference>
<evidence type="ECO:0000313" key="8">
    <source>
        <dbReference type="Proteomes" id="UP000663866"/>
    </source>
</evidence>
<dbReference type="EMBL" id="CAJOBG010001401">
    <property type="protein sequence ID" value="CAF3925380.1"/>
    <property type="molecule type" value="Genomic_DNA"/>
</dbReference>
<dbReference type="EMBL" id="CAJOBF010000118">
    <property type="protein sequence ID" value="CAF3751370.1"/>
    <property type="molecule type" value="Genomic_DNA"/>
</dbReference>